<evidence type="ECO:0000256" key="10">
    <source>
        <dbReference type="ARBA" id="ARBA00023080"/>
    </source>
</evidence>
<gene>
    <name evidence="14" type="ORF">A2493_03235</name>
</gene>
<feature type="domain" description="Nucleoside diphosphate kinase-like" evidence="13">
    <location>
        <begin position="7"/>
        <end position="120"/>
    </location>
</feature>
<evidence type="ECO:0000256" key="6">
    <source>
        <dbReference type="ARBA" id="ARBA00022741"/>
    </source>
</evidence>
<reference evidence="14 15" key="1">
    <citation type="journal article" date="2016" name="Nat. Commun.">
        <title>Thousands of microbial genomes shed light on interconnected biogeochemical processes in an aquifer system.</title>
        <authorList>
            <person name="Anantharaman K."/>
            <person name="Brown C.T."/>
            <person name="Hug L.A."/>
            <person name="Sharon I."/>
            <person name="Castelle C.J."/>
            <person name="Probst A.J."/>
            <person name="Thomas B.C."/>
            <person name="Singh A."/>
            <person name="Wilkins M.J."/>
            <person name="Karaoz U."/>
            <person name="Brodie E.L."/>
            <person name="Williams K.H."/>
            <person name="Hubbard S.S."/>
            <person name="Banfield J.F."/>
        </authorList>
    </citation>
    <scope>NUCLEOTIDE SEQUENCE [LARGE SCALE GENOMIC DNA]</scope>
</reference>
<comment type="similarity">
    <text evidence="2 11 12">Belongs to the NDK family.</text>
</comment>
<keyword evidence="5" id="KW-0479">Metal-binding</keyword>
<dbReference type="GO" id="GO:0006183">
    <property type="term" value="P:GTP biosynthetic process"/>
    <property type="evidence" value="ECO:0007669"/>
    <property type="project" value="InterPro"/>
</dbReference>
<dbReference type="GO" id="GO:0005524">
    <property type="term" value="F:ATP binding"/>
    <property type="evidence" value="ECO:0007669"/>
    <property type="project" value="UniProtKB-KW"/>
</dbReference>
<feature type="non-terminal residue" evidence="14">
    <location>
        <position position="120"/>
    </location>
</feature>
<dbReference type="InterPro" id="IPR036850">
    <property type="entry name" value="NDK-like_dom_sf"/>
</dbReference>
<dbReference type="GO" id="GO:0006241">
    <property type="term" value="P:CTP biosynthetic process"/>
    <property type="evidence" value="ECO:0007669"/>
    <property type="project" value="InterPro"/>
</dbReference>
<dbReference type="GO" id="GO:0006228">
    <property type="term" value="P:UTP biosynthetic process"/>
    <property type="evidence" value="ECO:0007669"/>
    <property type="project" value="InterPro"/>
</dbReference>
<comment type="caution">
    <text evidence="11">Lacks conserved residue(s) required for the propagation of feature annotation.</text>
</comment>
<dbReference type="Gene3D" id="3.30.70.141">
    <property type="entry name" value="Nucleoside diphosphate kinase-like domain"/>
    <property type="match status" value="1"/>
</dbReference>
<evidence type="ECO:0000256" key="4">
    <source>
        <dbReference type="ARBA" id="ARBA00022679"/>
    </source>
</evidence>
<feature type="binding site" evidence="11">
    <location>
        <position position="108"/>
    </location>
    <ligand>
        <name>ATP</name>
        <dbReference type="ChEBI" id="CHEBI:30616"/>
    </ligand>
</feature>
<dbReference type="FunFam" id="3.30.70.141:FF:000017">
    <property type="entry name" value="Nucleoside diphosphate kinase"/>
    <property type="match status" value="1"/>
</dbReference>
<evidence type="ECO:0000259" key="13">
    <source>
        <dbReference type="SMART" id="SM00562"/>
    </source>
</evidence>
<dbReference type="InterPro" id="IPR001564">
    <property type="entry name" value="Nucleoside_diP_kinase"/>
</dbReference>
<evidence type="ECO:0000256" key="7">
    <source>
        <dbReference type="ARBA" id="ARBA00022777"/>
    </source>
</evidence>
<evidence type="ECO:0000313" key="15">
    <source>
        <dbReference type="Proteomes" id="UP000178349"/>
    </source>
</evidence>
<dbReference type="AlphaFoldDB" id="A0A1F6NSD9"/>
<organism evidence="14 15">
    <name type="scientific">Candidatus Magasanikbacteria bacterium RIFOXYC12_FULL_33_11</name>
    <dbReference type="NCBI Taxonomy" id="1798701"/>
    <lineage>
        <taxon>Bacteria</taxon>
        <taxon>Candidatus Magasanikiibacteriota</taxon>
    </lineage>
</organism>
<comment type="caution">
    <text evidence="14">The sequence shown here is derived from an EMBL/GenBank/DDBJ whole genome shotgun (WGS) entry which is preliminary data.</text>
</comment>
<name>A0A1F6NSD9_9BACT</name>
<evidence type="ECO:0000313" key="14">
    <source>
        <dbReference type="EMBL" id="OGH86710.1"/>
    </source>
</evidence>
<sequence length="120" mass="13358">MEFTGVREKTLVIIKPDAIQRGLLGQVTARFEQKGLKLVATKMAYLKQETLREHYAHIADKPFYPAVEKFMMSSPAVIQCWEGLDVVNTVRLITGITKAREAEAGSIRGDFAMSVACNVI</sequence>
<evidence type="ECO:0000256" key="5">
    <source>
        <dbReference type="ARBA" id="ARBA00022723"/>
    </source>
</evidence>
<dbReference type="EMBL" id="MFQW01000004">
    <property type="protein sequence ID" value="OGH86710.1"/>
    <property type="molecule type" value="Genomic_DNA"/>
</dbReference>
<protein>
    <recommendedName>
        <fullName evidence="3">nucleoside-diphosphate kinase</fullName>
        <ecNumber evidence="3">2.7.4.6</ecNumber>
    </recommendedName>
</protein>
<dbReference type="GO" id="GO:0004550">
    <property type="term" value="F:nucleoside diphosphate kinase activity"/>
    <property type="evidence" value="ECO:0007669"/>
    <property type="project" value="UniProtKB-EC"/>
</dbReference>
<evidence type="ECO:0000256" key="8">
    <source>
        <dbReference type="ARBA" id="ARBA00022840"/>
    </source>
</evidence>
<keyword evidence="7 14" id="KW-0418">Kinase</keyword>
<evidence type="ECO:0000256" key="11">
    <source>
        <dbReference type="PROSITE-ProRule" id="PRU00706"/>
    </source>
</evidence>
<feature type="binding site" evidence="11">
    <location>
        <position position="97"/>
    </location>
    <ligand>
        <name>ATP</name>
        <dbReference type="ChEBI" id="CHEBI:30616"/>
    </ligand>
</feature>
<dbReference type="InterPro" id="IPR034907">
    <property type="entry name" value="NDK-like_dom"/>
</dbReference>
<feature type="binding site" evidence="11">
    <location>
        <position position="91"/>
    </location>
    <ligand>
        <name>ATP</name>
        <dbReference type="ChEBI" id="CHEBI:30616"/>
    </ligand>
</feature>
<keyword evidence="10" id="KW-0546">Nucleotide metabolism</keyword>
<evidence type="ECO:0000256" key="9">
    <source>
        <dbReference type="ARBA" id="ARBA00022842"/>
    </source>
</evidence>
<feature type="binding site" evidence="11">
    <location>
        <position position="118"/>
    </location>
    <ligand>
        <name>ATP</name>
        <dbReference type="ChEBI" id="CHEBI:30616"/>
    </ligand>
</feature>
<dbReference type="SMART" id="SM00562">
    <property type="entry name" value="NDK"/>
    <property type="match status" value="1"/>
</dbReference>
<keyword evidence="4" id="KW-0808">Transferase</keyword>
<dbReference type="Pfam" id="PF00334">
    <property type="entry name" value="NDK"/>
    <property type="match status" value="1"/>
</dbReference>
<evidence type="ECO:0000256" key="3">
    <source>
        <dbReference type="ARBA" id="ARBA00012966"/>
    </source>
</evidence>
<accession>A0A1F6NSD9</accession>
<dbReference type="PRINTS" id="PR01243">
    <property type="entry name" value="NUCDPKINASE"/>
</dbReference>
<evidence type="ECO:0000256" key="12">
    <source>
        <dbReference type="RuleBase" id="RU004011"/>
    </source>
</evidence>
<proteinExistence type="inferred from homology"/>
<dbReference type="PROSITE" id="PS51374">
    <property type="entry name" value="NDPK_LIKE"/>
    <property type="match status" value="1"/>
</dbReference>
<evidence type="ECO:0000256" key="1">
    <source>
        <dbReference type="ARBA" id="ARBA00001946"/>
    </source>
</evidence>
<feature type="binding site" evidence="11">
    <location>
        <position position="15"/>
    </location>
    <ligand>
        <name>ATP</name>
        <dbReference type="ChEBI" id="CHEBI:30616"/>
    </ligand>
</feature>
<dbReference type="CDD" id="cd04413">
    <property type="entry name" value="NDPk_I"/>
    <property type="match status" value="1"/>
</dbReference>
<dbReference type="Proteomes" id="UP000178349">
    <property type="component" value="Unassembled WGS sequence"/>
</dbReference>
<evidence type="ECO:0000256" key="2">
    <source>
        <dbReference type="ARBA" id="ARBA00008142"/>
    </source>
</evidence>
<feature type="binding site" evidence="11">
    <location>
        <position position="63"/>
    </location>
    <ligand>
        <name>ATP</name>
        <dbReference type="ChEBI" id="CHEBI:30616"/>
    </ligand>
</feature>
<dbReference type="EC" id="2.7.4.6" evidence="3"/>
<comment type="cofactor">
    <cofactor evidence="1">
        <name>Mg(2+)</name>
        <dbReference type="ChEBI" id="CHEBI:18420"/>
    </cofactor>
</comment>
<dbReference type="GO" id="GO:0046872">
    <property type="term" value="F:metal ion binding"/>
    <property type="evidence" value="ECO:0007669"/>
    <property type="project" value="UniProtKB-KW"/>
</dbReference>
<dbReference type="SUPFAM" id="SSF54919">
    <property type="entry name" value="Nucleoside diphosphate kinase, NDK"/>
    <property type="match status" value="1"/>
</dbReference>
<keyword evidence="8" id="KW-0067">ATP-binding</keyword>
<keyword evidence="6" id="KW-0547">Nucleotide-binding</keyword>
<keyword evidence="9" id="KW-0460">Magnesium</keyword>
<dbReference type="PANTHER" id="PTHR11349">
    <property type="entry name" value="NUCLEOSIDE DIPHOSPHATE KINASE"/>
    <property type="match status" value="1"/>
</dbReference>